<gene>
    <name evidence="1" type="ORF">AWM79_14140</name>
</gene>
<accession>A0A0X1T2U5</accession>
<proteinExistence type="predicted"/>
<dbReference type="EMBL" id="CP014135">
    <property type="protein sequence ID" value="AMB86380.1"/>
    <property type="molecule type" value="Genomic_DNA"/>
</dbReference>
<evidence type="ECO:0000313" key="2">
    <source>
        <dbReference type="Proteomes" id="UP000063229"/>
    </source>
</evidence>
<keyword evidence="2" id="KW-1185">Reference proteome</keyword>
<dbReference type="RefSeq" id="WP_060783103.1">
    <property type="nucleotide sequence ID" value="NZ_CP014135.1"/>
</dbReference>
<organism evidence="1 2">
    <name type="scientific">Pseudomonas agarici</name>
    <dbReference type="NCBI Taxonomy" id="46677"/>
    <lineage>
        <taxon>Bacteria</taxon>
        <taxon>Pseudomonadati</taxon>
        <taxon>Pseudomonadota</taxon>
        <taxon>Gammaproteobacteria</taxon>
        <taxon>Pseudomonadales</taxon>
        <taxon>Pseudomonadaceae</taxon>
        <taxon>Pseudomonas</taxon>
    </lineage>
</organism>
<evidence type="ECO:0000313" key="1">
    <source>
        <dbReference type="EMBL" id="AMB86380.1"/>
    </source>
</evidence>
<dbReference type="AlphaFoldDB" id="A0A0X1T2U5"/>
<protein>
    <submittedName>
        <fullName evidence="1">Uncharacterized protein</fullName>
    </submittedName>
</protein>
<reference evidence="1 2" key="1">
    <citation type="submission" date="2016-01" db="EMBL/GenBank/DDBJ databases">
        <authorList>
            <person name="McClelland M."/>
            <person name="Jain A."/>
            <person name="Saraogi P."/>
            <person name="Mendelson R."/>
            <person name="Westerman R."/>
            <person name="SanMiguel P."/>
            <person name="Csonka L."/>
        </authorList>
    </citation>
    <scope>NUCLEOTIDE SEQUENCE [LARGE SCALE GENOMIC DNA]</scope>
    <source>
        <strain evidence="1 2">NCPPB 2472</strain>
    </source>
</reference>
<dbReference type="KEGG" id="pagb:AWM79_14140"/>
<name>A0A0X1T2U5_PSEAA</name>
<sequence>MIDIYEISSPIDISNSRVEFANNETENLFEFFMSSENQLPQPQDIKLIAQKNLTNEDIKKADFLNAIINVPIFSSRFVKKFQNQLVSEILFYPCTISKSHIFYIGKILNFLKIIDYANSKYMPLSDPNDPPILVEPKFMPPSSNFFIARDVIESTHYVVSKKFKDLIIKNKFEINFKKIKN</sequence>
<dbReference type="Proteomes" id="UP000063229">
    <property type="component" value="Chromosome"/>
</dbReference>